<organism evidence="3 4">
    <name type="scientific">Thioploca ingrica</name>
    <dbReference type="NCBI Taxonomy" id="40754"/>
    <lineage>
        <taxon>Bacteria</taxon>
        <taxon>Pseudomonadati</taxon>
        <taxon>Pseudomonadota</taxon>
        <taxon>Gammaproteobacteria</taxon>
        <taxon>Thiotrichales</taxon>
        <taxon>Thiotrichaceae</taxon>
        <taxon>Thioploca</taxon>
    </lineage>
</organism>
<gene>
    <name evidence="3" type="ORF">THII_2421</name>
</gene>
<feature type="region of interest" description="Disordered" evidence="1">
    <location>
        <begin position="41"/>
        <end position="110"/>
    </location>
</feature>
<accession>A0A090AF65</accession>
<feature type="compositionally biased region" description="Low complexity" evidence="1">
    <location>
        <begin position="100"/>
        <end position="110"/>
    </location>
</feature>
<dbReference type="AlphaFoldDB" id="A0A090AF65"/>
<sequence>MDKKHIAIGVGVITFVATTLTIILIWMMNYQSDVVMSSPPSQSFRWQSLKPTSHTDPAENFTAEIPEDTASKPIEQPADSKPIEQPAENSVVDQEEEATEPSSSVPVVPEQPKIPWSQFNKSLLALEQEQSAIMTLLAQKYSSVVEPETQVVEPAAKVIEHNPKTVEIEPETPKTRVAPNLKPVEIEPETPKTVATKTEIIATTAQPVKLETNTLTTTTEVAELTSLLGKKTVAKPLELAWDTDLFIQLNSNTWLKVAQQILELEQWREKTIHSLSIKVERQGNQENNK</sequence>
<dbReference type="STRING" id="40754.THII_2421"/>
<evidence type="ECO:0000313" key="3">
    <source>
        <dbReference type="EMBL" id="BAP56718.1"/>
    </source>
</evidence>
<name>A0A090AF65_9GAMM</name>
<feature type="compositionally biased region" description="Polar residues" evidence="1">
    <location>
        <begin position="41"/>
        <end position="55"/>
    </location>
</feature>
<reference evidence="3 4" key="1">
    <citation type="journal article" date="2014" name="ISME J.">
        <title>Ecophysiology of Thioploca ingrica as revealed by the complete genome sequence supplemented with proteomic evidence.</title>
        <authorList>
            <person name="Kojima H."/>
            <person name="Ogura Y."/>
            <person name="Yamamoto N."/>
            <person name="Togashi T."/>
            <person name="Mori H."/>
            <person name="Watanabe T."/>
            <person name="Nemoto F."/>
            <person name="Kurokawa K."/>
            <person name="Hayashi T."/>
            <person name="Fukui M."/>
        </authorList>
    </citation>
    <scope>NUCLEOTIDE SEQUENCE [LARGE SCALE GENOMIC DNA]</scope>
</reference>
<dbReference type="Proteomes" id="UP000031623">
    <property type="component" value="Chromosome"/>
</dbReference>
<keyword evidence="2" id="KW-0812">Transmembrane</keyword>
<dbReference type="EMBL" id="AP014633">
    <property type="protein sequence ID" value="BAP56718.1"/>
    <property type="molecule type" value="Genomic_DNA"/>
</dbReference>
<keyword evidence="4" id="KW-1185">Reference proteome</keyword>
<keyword evidence="2" id="KW-0472">Membrane</keyword>
<proteinExistence type="predicted"/>
<keyword evidence="2" id="KW-1133">Transmembrane helix</keyword>
<evidence type="ECO:0000313" key="4">
    <source>
        <dbReference type="Proteomes" id="UP000031623"/>
    </source>
</evidence>
<evidence type="ECO:0000256" key="2">
    <source>
        <dbReference type="SAM" id="Phobius"/>
    </source>
</evidence>
<dbReference type="KEGG" id="tig:THII_2421"/>
<protein>
    <submittedName>
        <fullName evidence="3">Uncharacterized protein</fullName>
    </submittedName>
</protein>
<feature type="transmembrane region" description="Helical" evidence="2">
    <location>
        <begin position="6"/>
        <end position="27"/>
    </location>
</feature>
<evidence type="ECO:0000256" key="1">
    <source>
        <dbReference type="SAM" id="MobiDB-lite"/>
    </source>
</evidence>
<dbReference type="HOGENOM" id="CLU_962906_0_0_6"/>